<dbReference type="VEuPathDB" id="FungiDB:ATEG_05630"/>
<dbReference type="InterPro" id="IPR011268">
    <property type="entry name" value="Purine_phosphorylase"/>
</dbReference>
<dbReference type="Pfam" id="PF01048">
    <property type="entry name" value="PNP_UDP_1"/>
    <property type="match status" value="1"/>
</dbReference>
<dbReference type="GO" id="GO:0004731">
    <property type="term" value="F:purine-nucleoside phosphorylase activity"/>
    <property type="evidence" value="ECO:0007669"/>
    <property type="project" value="UniProtKB-EC"/>
</dbReference>
<dbReference type="EMBL" id="CH476601">
    <property type="protein sequence ID" value="EAU33391.1"/>
    <property type="molecule type" value="Genomic_DNA"/>
</dbReference>
<dbReference type="Proteomes" id="UP000007963">
    <property type="component" value="Unassembled WGS sequence"/>
</dbReference>
<dbReference type="PANTHER" id="PTHR11904">
    <property type="entry name" value="METHYLTHIOADENOSINE/PURINE NUCLEOSIDE PHOSPHORYLASE"/>
    <property type="match status" value="1"/>
</dbReference>
<dbReference type="STRING" id="341663.Q0CL04"/>
<feature type="domain" description="Nucleoside phosphorylase" evidence="7">
    <location>
        <begin position="33"/>
        <end position="123"/>
    </location>
</feature>
<dbReference type="Gene3D" id="3.40.50.1580">
    <property type="entry name" value="Nucleoside phosphorylase domain"/>
    <property type="match status" value="1"/>
</dbReference>
<dbReference type="UniPathway" id="UPA00606"/>
<evidence type="ECO:0000313" key="8">
    <source>
        <dbReference type="EMBL" id="EAU33391.1"/>
    </source>
</evidence>
<dbReference type="OMA" id="LMASIPQ"/>
<dbReference type="InterPro" id="IPR000845">
    <property type="entry name" value="Nucleoside_phosphorylase_d"/>
</dbReference>
<evidence type="ECO:0000256" key="4">
    <source>
        <dbReference type="ARBA" id="ARBA00022676"/>
    </source>
</evidence>
<dbReference type="SUPFAM" id="SSF53167">
    <property type="entry name" value="Purine and uridine phosphorylases"/>
    <property type="match status" value="1"/>
</dbReference>
<dbReference type="HOGENOM" id="CLU_054456_1_3_1"/>
<dbReference type="PANTHER" id="PTHR11904:SF9">
    <property type="entry name" value="PURINE NUCLEOSIDE PHOSPHORYLASE-RELATED"/>
    <property type="match status" value="1"/>
</dbReference>
<keyword evidence="5" id="KW-0808">Transferase</keyword>
<name>Q0CL04_ASPTN</name>
<dbReference type="eggNOG" id="KOG3984">
    <property type="taxonomic scope" value="Eukaryota"/>
</dbReference>
<reference evidence="9" key="1">
    <citation type="submission" date="2005-09" db="EMBL/GenBank/DDBJ databases">
        <title>Annotation of the Aspergillus terreus NIH2624 genome.</title>
        <authorList>
            <person name="Birren B.W."/>
            <person name="Lander E.S."/>
            <person name="Galagan J.E."/>
            <person name="Nusbaum C."/>
            <person name="Devon K."/>
            <person name="Henn M."/>
            <person name="Ma L.-J."/>
            <person name="Jaffe D.B."/>
            <person name="Butler J."/>
            <person name="Alvarez P."/>
            <person name="Gnerre S."/>
            <person name="Grabherr M."/>
            <person name="Kleber M."/>
            <person name="Mauceli E.W."/>
            <person name="Brockman W."/>
            <person name="Rounsley S."/>
            <person name="Young S.K."/>
            <person name="LaButti K."/>
            <person name="Pushparaj V."/>
            <person name="DeCaprio D."/>
            <person name="Crawford M."/>
            <person name="Koehrsen M."/>
            <person name="Engels R."/>
            <person name="Montgomery P."/>
            <person name="Pearson M."/>
            <person name="Howarth C."/>
            <person name="Larson L."/>
            <person name="Luoma S."/>
            <person name="White J."/>
            <person name="Alvarado L."/>
            <person name="Kodira C.D."/>
            <person name="Zeng Q."/>
            <person name="Oleary S."/>
            <person name="Yandava C."/>
            <person name="Denning D.W."/>
            <person name="Nierman W.C."/>
            <person name="Milne T."/>
            <person name="Madden K."/>
        </authorList>
    </citation>
    <scope>NUCLEOTIDE SEQUENCE [LARGE SCALE GENOMIC DNA]</scope>
    <source>
        <strain evidence="9">NIH 2624 / FGSC A1156</strain>
    </source>
</reference>
<evidence type="ECO:0000256" key="1">
    <source>
        <dbReference type="ARBA" id="ARBA00005058"/>
    </source>
</evidence>
<proteinExistence type="inferred from homology"/>
<dbReference type="OrthoDB" id="10261782at2759"/>
<evidence type="ECO:0000256" key="5">
    <source>
        <dbReference type="ARBA" id="ARBA00022679"/>
    </source>
</evidence>
<dbReference type="AlphaFoldDB" id="Q0CL04"/>
<dbReference type="InterPro" id="IPR035994">
    <property type="entry name" value="Nucleoside_phosphorylase_sf"/>
</dbReference>
<comment type="similarity">
    <text evidence="2">Belongs to the PNP/MTAP phosphorylase family.</text>
</comment>
<dbReference type="EC" id="2.4.2.1" evidence="3"/>
<dbReference type="GO" id="GO:0005737">
    <property type="term" value="C:cytoplasm"/>
    <property type="evidence" value="ECO:0007669"/>
    <property type="project" value="TreeGrafter"/>
</dbReference>
<sequence length="205" mass="22853">MSELPKGLSSYQQAEQAVQSLKDRLPAELQSPRVAIVCGSGLGGLADSIRDHPRAEYDYGSIPHFPKLTVPGHAGKLVFGFLGEDIPVVLMVGRAHYYEGHSIHQVTFPIRVFKLLGVETVVFYRGSMTKWFTDIAKHIFLSGLAGNHPLRGPNDEEFGPRFPPLSDAYDLELRRHVHKAWKTVVDPLSKRRLHEGVYAYVGGPR</sequence>
<dbReference type="GO" id="GO:0009116">
    <property type="term" value="P:nucleoside metabolic process"/>
    <property type="evidence" value="ECO:0007669"/>
    <property type="project" value="InterPro"/>
</dbReference>
<gene>
    <name evidence="8" type="ORF">ATEG_05630</name>
</gene>
<evidence type="ECO:0000256" key="3">
    <source>
        <dbReference type="ARBA" id="ARBA00011886"/>
    </source>
</evidence>
<dbReference type="CDD" id="cd09009">
    <property type="entry name" value="PNP-EcPNPII_like"/>
    <property type="match status" value="1"/>
</dbReference>
<organism evidence="8 9">
    <name type="scientific">Aspergillus terreus (strain NIH 2624 / FGSC A1156)</name>
    <dbReference type="NCBI Taxonomy" id="341663"/>
    <lineage>
        <taxon>Eukaryota</taxon>
        <taxon>Fungi</taxon>
        <taxon>Dikarya</taxon>
        <taxon>Ascomycota</taxon>
        <taxon>Pezizomycotina</taxon>
        <taxon>Eurotiomycetes</taxon>
        <taxon>Eurotiomycetidae</taxon>
        <taxon>Eurotiales</taxon>
        <taxon>Aspergillaceae</taxon>
        <taxon>Aspergillus</taxon>
        <taxon>Aspergillus subgen. Circumdati</taxon>
    </lineage>
</organism>
<evidence type="ECO:0000259" key="7">
    <source>
        <dbReference type="Pfam" id="PF01048"/>
    </source>
</evidence>
<dbReference type="GeneID" id="4321253"/>
<dbReference type="RefSeq" id="XP_001214808.1">
    <property type="nucleotide sequence ID" value="XM_001214808.1"/>
</dbReference>
<evidence type="ECO:0000313" key="9">
    <source>
        <dbReference type="Proteomes" id="UP000007963"/>
    </source>
</evidence>
<comment type="pathway">
    <text evidence="1">Purine metabolism; purine nucleoside salvage.</text>
</comment>
<keyword evidence="4" id="KW-0328">Glycosyltransferase</keyword>
<accession>Q0CL04</accession>
<protein>
    <recommendedName>
        <fullName evidence="3">purine-nucleoside phosphorylase</fullName>
        <ecNumber evidence="3">2.4.2.1</ecNumber>
    </recommendedName>
    <alternativeName>
        <fullName evidence="6">Inosine-guanosine phosphorylase</fullName>
    </alternativeName>
</protein>
<evidence type="ECO:0000256" key="6">
    <source>
        <dbReference type="ARBA" id="ARBA00031036"/>
    </source>
</evidence>
<evidence type="ECO:0000256" key="2">
    <source>
        <dbReference type="ARBA" id="ARBA00006751"/>
    </source>
</evidence>